<evidence type="ECO:0000256" key="2">
    <source>
        <dbReference type="ARBA" id="ARBA00022771"/>
    </source>
</evidence>
<evidence type="ECO:0000313" key="10">
    <source>
        <dbReference type="RefSeq" id="XP_017783304.1"/>
    </source>
</evidence>
<dbReference type="InterPro" id="IPR038718">
    <property type="entry name" value="SNF2-like_sf"/>
</dbReference>
<proteinExistence type="predicted"/>
<dbReference type="Pfam" id="PF00176">
    <property type="entry name" value="SNF2-rel_dom"/>
    <property type="match status" value="1"/>
</dbReference>
<dbReference type="Pfam" id="PF13445">
    <property type="entry name" value="zf-RING_UBOX"/>
    <property type="match status" value="1"/>
</dbReference>
<dbReference type="InterPro" id="IPR048686">
    <property type="entry name" value="SHPRH_helical_1st"/>
</dbReference>
<dbReference type="PANTHER" id="PTHR45865:SF1">
    <property type="entry name" value="E3 UBIQUITIN-PROTEIN LIGASE SHPRH"/>
    <property type="match status" value="1"/>
</dbReference>
<dbReference type="CDD" id="cd18793">
    <property type="entry name" value="SF2_C_SNF"/>
    <property type="match status" value="1"/>
</dbReference>
<dbReference type="PROSITE" id="PS50089">
    <property type="entry name" value="ZF_RING_2"/>
    <property type="match status" value="1"/>
</dbReference>
<feature type="domain" description="Helicase ATP-binding" evidence="7">
    <location>
        <begin position="395"/>
        <end position="547"/>
    </location>
</feature>
<dbReference type="InterPro" id="IPR052583">
    <property type="entry name" value="ATP-helicase/E3_Ub-Ligase"/>
</dbReference>
<gene>
    <name evidence="10" type="primary">LOC108567392</name>
</gene>
<dbReference type="PANTHER" id="PTHR45865">
    <property type="entry name" value="E3 UBIQUITIN-PROTEIN LIGASE SHPRH FAMILY MEMBER"/>
    <property type="match status" value="1"/>
</dbReference>
<dbReference type="Pfam" id="PF00271">
    <property type="entry name" value="Helicase_C"/>
    <property type="match status" value="1"/>
</dbReference>
<dbReference type="SUPFAM" id="SSF52540">
    <property type="entry name" value="P-loop containing nucleoside triphosphate hydrolases"/>
    <property type="match status" value="2"/>
</dbReference>
<evidence type="ECO:0000256" key="3">
    <source>
        <dbReference type="ARBA" id="ARBA00022801"/>
    </source>
</evidence>
<evidence type="ECO:0000259" key="8">
    <source>
        <dbReference type="PROSITE" id="PS51194"/>
    </source>
</evidence>
<dbReference type="SMART" id="SM00184">
    <property type="entry name" value="RING"/>
    <property type="match status" value="1"/>
</dbReference>
<keyword evidence="9" id="KW-1185">Reference proteome</keyword>
<name>A0ABM1N904_NICVS</name>
<feature type="domain" description="RING-type" evidence="6">
    <location>
        <begin position="1118"/>
        <end position="1161"/>
    </location>
</feature>
<evidence type="ECO:0000256" key="5">
    <source>
        <dbReference type="PROSITE-ProRule" id="PRU00175"/>
    </source>
</evidence>
<dbReference type="InterPro" id="IPR027370">
    <property type="entry name" value="Znf-RING_euk"/>
</dbReference>
<dbReference type="Gene3D" id="3.30.40.10">
    <property type="entry name" value="Zinc/RING finger domain, C3HC4 (zinc finger)"/>
    <property type="match status" value="2"/>
</dbReference>
<dbReference type="Gene3D" id="3.40.50.300">
    <property type="entry name" value="P-loop containing nucleotide triphosphate hydrolases"/>
    <property type="match status" value="1"/>
</dbReference>
<feature type="domain" description="Helicase C-terminal" evidence="8">
    <location>
        <begin position="1196"/>
        <end position="1343"/>
    </location>
</feature>
<dbReference type="InterPro" id="IPR001841">
    <property type="entry name" value="Znf_RING"/>
</dbReference>
<organism evidence="9 10">
    <name type="scientific">Nicrophorus vespilloides</name>
    <name type="common">Boreal carrion beetle</name>
    <dbReference type="NCBI Taxonomy" id="110193"/>
    <lineage>
        <taxon>Eukaryota</taxon>
        <taxon>Metazoa</taxon>
        <taxon>Ecdysozoa</taxon>
        <taxon>Arthropoda</taxon>
        <taxon>Hexapoda</taxon>
        <taxon>Insecta</taxon>
        <taxon>Pterygota</taxon>
        <taxon>Neoptera</taxon>
        <taxon>Endopterygota</taxon>
        <taxon>Coleoptera</taxon>
        <taxon>Polyphaga</taxon>
        <taxon>Staphyliniformia</taxon>
        <taxon>Silphidae</taxon>
        <taxon>Nicrophorinae</taxon>
        <taxon>Nicrophorus</taxon>
    </lineage>
</organism>
<evidence type="ECO:0000256" key="4">
    <source>
        <dbReference type="ARBA" id="ARBA00022833"/>
    </source>
</evidence>
<evidence type="ECO:0000259" key="7">
    <source>
        <dbReference type="PROSITE" id="PS51192"/>
    </source>
</evidence>
<keyword evidence="4" id="KW-0862">Zinc</keyword>
<dbReference type="Gene3D" id="3.40.50.10810">
    <property type="entry name" value="Tandem AAA-ATPase domain"/>
    <property type="match status" value="2"/>
</dbReference>
<dbReference type="InterPro" id="IPR048695">
    <property type="entry name" value="SHPRH_helical_2nd"/>
</dbReference>
<accession>A0ABM1N904</accession>
<dbReference type="InterPro" id="IPR001650">
    <property type="entry name" value="Helicase_C-like"/>
</dbReference>
<dbReference type="PROSITE" id="PS51194">
    <property type="entry name" value="HELICASE_CTER"/>
    <property type="match status" value="1"/>
</dbReference>
<dbReference type="SUPFAM" id="SSF57850">
    <property type="entry name" value="RING/U-box"/>
    <property type="match status" value="1"/>
</dbReference>
<protein>
    <submittedName>
        <fullName evidence="10">E3 ubiquitin-protein ligase SHPRH</fullName>
    </submittedName>
</protein>
<keyword evidence="1" id="KW-0479">Metal-binding</keyword>
<dbReference type="PROSITE" id="PS00518">
    <property type="entry name" value="ZF_RING_1"/>
    <property type="match status" value="1"/>
</dbReference>
<dbReference type="InterPro" id="IPR049730">
    <property type="entry name" value="SNF2/RAD54-like_C"/>
</dbReference>
<evidence type="ECO:0000313" key="9">
    <source>
        <dbReference type="Proteomes" id="UP000695000"/>
    </source>
</evidence>
<keyword evidence="3" id="KW-0378">Hydrolase</keyword>
<dbReference type="RefSeq" id="XP_017783304.1">
    <property type="nucleotide sequence ID" value="XM_017927815.1"/>
</dbReference>
<dbReference type="Pfam" id="PF21325">
    <property type="entry name" value="SHPRH_helical-1st"/>
    <property type="match status" value="1"/>
</dbReference>
<dbReference type="SUPFAM" id="SSF57903">
    <property type="entry name" value="FYVE/PHD zinc finger"/>
    <property type="match status" value="1"/>
</dbReference>
<keyword evidence="2 5" id="KW-0863">Zinc-finger</keyword>
<dbReference type="InterPro" id="IPR027417">
    <property type="entry name" value="P-loop_NTPase"/>
</dbReference>
<dbReference type="PROSITE" id="PS51192">
    <property type="entry name" value="HELICASE_ATP_BIND_1"/>
    <property type="match status" value="1"/>
</dbReference>
<dbReference type="SMART" id="SM00487">
    <property type="entry name" value="DEXDc"/>
    <property type="match status" value="1"/>
</dbReference>
<dbReference type="InterPro" id="IPR011011">
    <property type="entry name" value="Znf_FYVE_PHD"/>
</dbReference>
<dbReference type="InterPro" id="IPR000330">
    <property type="entry name" value="SNF2_N"/>
</dbReference>
<dbReference type="Proteomes" id="UP000695000">
    <property type="component" value="Unplaced"/>
</dbReference>
<dbReference type="InterPro" id="IPR013083">
    <property type="entry name" value="Znf_RING/FYVE/PHD"/>
</dbReference>
<evidence type="ECO:0000256" key="1">
    <source>
        <dbReference type="ARBA" id="ARBA00022723"/>
    </source>
</evidence>
<dbReference type="SMART" id="SM00490">
    <property type="entry name" value="HELICc"/>
    <property type="match status" value="1"/>
</dbReference>
<dbReference type="InterPro" id="IPR017907">
    <property type="entry name" value="Znf_RING_CS"/>
</dbReference>
<dbReference type="Pfam" id="PF21324">
    <property type="entry name" value="SHPRH_helical-2nd"/>
    <property type="match status" value="1"/>
</dbReference>
<dbReference type="InterPro" id="IPR014001">
    <property type="entry name" value="Helicase_ATP-bd"/>
</dbReference>
<reference evidence="10" key="1">
    <citation type="submission" date="2025-08" db="UniProtKB">
        <authorList>
            <consortium name="RefSeq"/>
        </authorList>
    </citation>
    <scope>IDENTIFICATION</scope>
    <source>
        <tissue evidence="10">Whole Larva</tissue>
    </source>
</reference>
<sequence>MFSNSQIIVKVKKAKKARSKKTQNPKSYAINSPTDDMQKYCLGDFHLGITDTVLPAEWKTCTFQIESLDTVDYLILRFDKGVETYAIDLQADAPLIISIPQTKAFSVRFIQQERDIKIELYLKQLSTNFNGRFSNKIKDIFQILFNIHEVNQCDNAVTTENLRSFYKKIHLKQKCSKIPQYEVQSVHLKPVLRQYQEQAVMWMVHREKHVNNEETIHPSYLSILLKSGESIYYNKFNGYVLLEQPVCKPLSNSGILADEMGLGKTVEVLACILAHPKEPYSASKSDVKIYRGKKRISRVEKDDEVCEKRQKLEDLYMSGKSANRAALESWYDLELKSMTARKKEKVEVVTCVCGGSGDKKGCVKCVDCLKMQHKKCMGFNADVNEIYRCPQCWKQQPLLNAKGTLIVCPRNLKDQWIKEIKKHVESCLTVFIYNGSSELPVYPTDLLNYDIVLTTYNVLQNDLKLSEVSESKPLRNAAKYAAPGSPIILLNWWRLCLDEAQIVESSTIMVSEMAQKISSAYRWAVTGTPISKGISDLHGLISYLQLEPFCNFETWTNILYKPYKEGCDEPLIEFIAKVLWRTQKEDVLDQINIPEQKTITHMLEFSDVERYFYDREHEMSSAEFLKKLANYDLQLPLKSLQKHELKKLVAPLLSLRQACAHHNAVKGRYLVTRKKVNSVEELLDALIAKNITESEENLRVIVSSLNGLAGLYLLLSNPPQALVEYRKVLQYSNEYEADASDFQLTVDNLQLIHTFHNLADTLKTHPHLEKLPGDELLVSKCEKLQWKYVNRFEKQTSKICSDISNYINEIEELNEDVDLTATELWSTVLLNYLTENSLWNEVLSKIVTYLDNNSYKSITVTDYSSVLDLISSWIDDVSYLHDEVSVSLFKLFYIEEGSVAVNEALVQAAADCHLRPVKLKKGETKSKCPICNINVDLVKFERKLYDMAQKKSVPYTTEEEANTGSWKPTAEEHIFRLLYNYAKTNNLDEEIIKDAKSMFKLLALFKKNFKEMRKFMLYFQSQVSALDEVAMCKQRLQIKLRDEESPKENRVISSLSYEIKNRLEHVNQLDEFELDFQRVSLEGEYRQYTASLEKCLGTNKYLKTLHQRQSTGQNLDACPICKDQLETKWNILPCGHSYCLECMQVILGRNISKFIQCSVCRQKLSINDINFVEINKNKTEDDDGKIKGNCSSKIEAVVRLIMKLKKEEPDVKVLVFSNWSVILGVLSDVLSLNKVSSVILSTANHQKTIDKFKNPEKEVTALLLQISLGAKGLNLIEAKHVIFVDPVLDPANELQAIGRIHRIGQTKSTFVHHFLIKNTIEKKIKESTSANAEDWDANKVTLLQLKQLFETSSPTEAITISD</sequence>
<evidence type="ECO:0000259" key="6">
    <source>
        <dbReference type="PROSITE" id="PS50089"/>
    </source>
</evidence>
<dbReference type="GeneID" id="108567392"/>